<evidence type="ECO:0000313" key="2">
    <source>
        <dbReference type="EMBL" id="PNU05599.1"/>
    </source>
</evidence>
<sequence>MSAQLVCHMLRATTRIAALYLSAAWCQFAAAQTIGPAIQEPDDVAGRRVIPEYAPIGYDLHGFDVLPSVTFGAKSDNNIFTRSSLERSDISFVAEPRLRIKRKGRQSNIAAEASARATNYARFNDQDSTEYRFEGTYTLGTGDANFVSTNLGYRREAVLRGTAEYDLPAGEPLIRRVLHGSVTGHIRLNRLSLDAQILAARQSYEDVRIAGQARLSQDFRNVKRHGLHALASYEMSGRTSFFTNLEYDQFNYNSSPLIEDRDANSWSATAGVKYELNRIFYAQLGIGYRQYDFREPTLGAIKGIAVSGHLRYFPSRLLAIRALVEQSNTTSPYDFVGAVTLTTARIETEYEMRRSLSWLGAVKFTLEDYAKQPYSARRIEATGGPRLRFNRWLSADATLGFARRFVNGVAPFEPYSQFYGMISVTVSR</sequence>
<dbReference type="OrthoDB" id="7398962at2"/>
<evidence type="ECO:0008006" key="4">
    <source>
        <dbReference type="Google" id="ProtNLM"/>
    </source>
</evidence>
<proteinExistence type="predicted"/>
<protein>
    <recommendedName>
        <fullName evidence="4">Outer membrane beta-barrel protein</fullName>
    </recommendedName>
</protein>
<dbReference type="SUPFAM" id="SSF56935">
    <property type="entry name" value="Porins"/>
    <property type="match status" value="1"/>
</dbReference>
<comment type="caution">
    <text evidence="2">The sequence shown here is derived from an EMBL/GenBank/DDBJ whole genome shotgun (WGS) entry which is preliminary data.</text>
</comment>
<dbReference type="RefSeq" id="WP_103095199.1">
    <property type="nucleotide sequence ID" value="NZ_LYMM01000024.1"/>
</dbReference>
<feature type="signal peptide" evidence="1">
    <location>
        <begin position="1"/>
        <end position="31"/>
    </location>
</feature>
<evidence type="ECO:0000256" key="1">
    <source>
        <dbReference type="SAM" id="SignalP"/>
    </source>
</evidence>
<dbReference type="InterPro" id="IPR018759">
    <property type="entry name" value="BBP2_2"/>
</dbReference>
<evidence type="ECO:0000313" key="3">
    <source>
        <dbReference type="Proteomes" id="UP000236327"/>
    </source>
</evidence>
<dbReference type="Proteomes" id="UP000236327">
    <property type="component" value="Unassembled WGS sequence"/>
</dbReference>
<dbReference type="EMBL" id="LYMM01000024">
    <property type="protein sequence ID" value="PNU05599.1"/>
    <property type="molecule type" value="Genomic_DNA"/>
</dbReference>
<accession>A0A2K2G3H7</accession>
<reference evidence="2 3" key="1">
    <citation type="submission" date="2016-05" db="EMBL/GenBank/DDBJ databases">
        <title>Complete genome sequence of Novosphingobium guangzhouense SA925(T).</title>
        <authorList>
            <person name="Sha S."/>
        </authorList>
    </citation>
    <scope>NUCLEOTIDE SEQUENCE [LARGE SCALE GENOMIC DNA]</scope>
    <source>
        <strain evidence="2 3">SA925</strain>
    </source>
</reference>
<organism evidence="2 3">
    <name type="scientific">Novosphingobium guangzhouense</name>
    <dbReference type="NCBI Taxonomy" id="1850347"/>
    <lineage>
        <taxon>Bacteria</taxon>
        <taxon>Pseudomonadati</taxon>
        <taxon>Pseudomonadota</taxon>
        <taxon>Alphaproteobacteria</taxon>
        <taxon>Sphingomonadales</taxon>
        <taxon>Sphingomonadaceae</taxon>
        <taxon>Novosphingobium</taxon>
    </lineage>
</organism>
<keyword evidence="1" id="KW-0732">Signal</keyword>
<gene>
    <name evidence="2" type="ORF">A8V01_15680</name>
</gene>
<name>A0A2K2G3H7_9SPHN</name>
<feature type="chain" id="PRO_5014459161" description="Outer membrane beta-barrel protein" evidence="1">
    <location>
        <begin position="32"/>
        <end position="428"/>
    </location>
</feature>
<dbReference type="Pfam" id="PF10082">
    <property type="entry name" value="BBP2_2"/>
    <property type="match status" value="1"/>
</dbReference>
<dbReference type="AlphaFoldDB" id="A0A2K2G3H7"/>
<keyword evidence="3" id="KW-1185">Reference proteome</keyword>